<proteinExistence type="inferred from homology"/>
<dbReference type="InterPro" id="IPR023296">
    <property type="entry name" value="Glyco_hydro_beta-prop_sf"/>
</dbReference>
<dbReference type="SMART" id="SM00640">
    <property type="entry name" value="Glyco_32"/>
    <property type="match status" value="1"/>
</dbReference>
<reference evidence="6" key="2">
    <citation type="submission" date="2023-01" db="EMBL/GenBank/DDBJ databases">
        <authorList>
            <person name="Sun Q."/>
            <person name="Evtushenko L."/>
        </authorList>
    </citation>
    <scope>NUCLEOTIDE SEQUENCE</scope>
    <source>
        <strain evidence="6">VKM Ac-1020</strain>
    </source>
</reference>
<keyword evidence="4" id="KW-0326">Glycosidase</keyword>
<dbReference type="PANTHER" id="PTHR43101:SF1">
    <property type="entry name" value="BETA-FRUCTOSIDASE"/>
    <property type="match status" value="1"/>
</dbReference>
<dbReference type="GO" id="GO:0004564">
    <property type="term" value="F:beta-fructofuranosidase activity"/>
    <property type="evidence" value="ECO:0007669"/>
    <property type="project" value="UniProtKB-EC"/>
</dbReference>
<dbReference type="InterPro" id="IPR013148">
    <property type="entry name" value="Glyco_hydro_32_N"/>
</dbReference>
<dbReference type="EMBL" id="BSEJ01000013">
    <property type="protein sequence ID" value="GLJ62421.1"/>
    <property type="molecule type" value="Genomic_DNA"/>
</dbReference>
<name>A0A9W6H4X7_9MICO</name>
<keyword evidence="7" id="KW-1185">Reference proteome</keyword>
<dbReference type="Pfam" id="PF00251">
    <property type="entry name" value="Glyco_hydro_32N"/>
    <property type="match status" value="1"/>
</dbReference>
<dbReference type="Gene3D" id="2.115.10.20">
    <property type="entry name" value="Glycosyl hydrolase domain, family 43"/>
    <property type="match status" value="1"/>
</dbReference>
<dbReference type="AlphaFoldDB" id="A0A9W6H4X7"/>
<dbReference type="InterPro" id="IPR051214">
    <property type="entry name" value="GH32_Enzymes"/>
</dbReference>
<dbReference type="InterPro" id="IPR001362">
    <property type="entry name" value="Glyco_hydro_32"/>
</dbReference>
<evidence type="ECO:0000256" key="1">
    <source>
        <dbReference type="ARBA" id="ARBA00009902"/>
    </source>
</evidence>
<comment type="similarity">
    <text evidence="1">Belongs to the glycosyl hydrolase 32 family.</text>
</comment>
<evidence type="ECO:0000259" key="5">
    <source>
        <dbReference type="Pfam" id="PF00251"/>
    </source>
</evidence>
<evidence type="ECO:0000256" key="3">
    <source>
        <dbReference type="ARBA" id="ARBA00022801"/>
    </source>
</evidence>
<keyword evidence="3 6" id="KW-0378">Hydrolase</keyword>
<protein>
    <recommendedName>
        <fullName evidence="2">beta-fructofuranosidase</fullName>
        <ecNumber evidence="2">3.2.1.26</ecNumber>
    </recommendedName>
</protein>
<dbReference type="SUPFAM" id="SSF75005">
    <property type="entry name" value="Arabinanase/levansucrase/invertase"/>
    <property type="match status" value="1"/>
</dbReference>
<evidence type="ECO:0000313" key="7">
    <source>
        <dbReference type="Proteomes" id="UP001142462"/>
    </source>
</evidence>
<gene>
    <name evidence="6" type="ORF">GCM10017576_25510</name>
</gene>
<evidence type="ECO:0000256" key="4">
    <source>
        <dbReference type="ARBA" id="ARBA00023295"/>
    </source>
</evidence>
<sequence>MNDPNGILFTEGRWHLFFQYNPDSARHERICWGHVSSPDLLRWEEHPIALRPQEGGPDAAGCFSGVGALDDGVPTAIYSGVVGFDGRSEVVIARGSADAERWEQTGRVAARMPADPAITMVRDPFLFELGGRRWALQGSGLAGDRGALLLYAADDLDAWEEHGFLLTSDDEVAAQLPACEGWECPQLVRSGDDWVVLVSLWRDGRPHLGVGYIIGALDIDPASGLPAFRGRASGILDEGAAFYAPQAVQDEHGDRVLLWGWAQEVAEDGARARTQEDSDAQGWSGLLTFPRELQVRSDDVDLAPARELDALRAQEVDPAALPDQAEIRLSGDGLADLRLGDQVVWRGELGGDDVRILIDASIVEVHPRGRASVTLRAYPAEGEHYAVSAEPGVSATAWRLALPQE</sequence>
<dbReference type="EC" id="3.2.1.26" evidence="2"/>
<evidence type="ECO:0000256" key="2">
    <source>
        <dbReference type="ARBA" id="ARBA00012758"/>
    </source>
</evidence>
<reference evidence="6" key="1">
    <citation type="journal article" date="2014" name="Int. J. Syst. Evol. Microbiol.">
        <title>Complete genome sequence of Corynebacterium casei LMG S-19264T (=DSM 44701T), isolated from a smear-ripened cheese.</title>
        <authorList>
            <consortium name="US DOE Joint Genome Institute (JGI-PGF)"/>
            <person name="Walter F."/>
            <person name="Albersmeier A."/>
            <person name="Kalinowski J."/>
            <person name="Ruckert C."/>
        </authorList>
    </citation>
    <scope>NUCLEOTIDE SEQUENCE</scope>
    <source>
        <strain evidence="6">VKM Ac-1020</strain>
    </source>
</reference>
<comment type="caution">
    <text evidence="6">The sequence shown here is derived from an EMBL/GenBank/DDBJ whole genome shotgun (WGS) entry which is preliminary data.</text>
</comment>
<dbReference type="PANTHER" id="PTHR43101">
    <property type="entry name" value="BETA-FRUCTOSIDASE"/>
    <property type="match status" value="1"/>
</dbReference>
<feature type="domain" description="Glycosyl hydrolase family 32 N-terminal" evidence="5">
    <location>
        <begin position="1"/>
        <end position="299"/>
    </location>
</feature>
<dbReference type="CDD" id="cd08996">
    <property type="entry name" value="GH32_FFase"/>
    <property type="match status" value="1"/>
</dbReference>
<organism evidence="6 7">
    <name type="scientific">Microbacterium barkeri</name>
    <dbReference type="NCBI Taxonomy" id="33917"/>
    <lineage>
        <taxon>Bacteria</taxon>
        <taxon>Bacillati</taxon>
        <taxon>Actinomycetota</taxon>
        <taxon>Actinomycetes</taxon>
        <taxon>Micrococcales</taxon>
        <taxon>Microbacteriaceae</taxon>
        <taxon>Microbacterium</taxon>
    </lineage>
</organism>
<accession>A0A9W6H4X7</accession>
<evidence type="ECO:0000313" key="6">
    <source>
        <dbReference type="EMBL" id="GLJ62421.1"/>
    </source>
</evidence>
<dbReference type="GO" id="GO:0005975">
    <property type="term" value="P:carbohydrate metabolic process"/>
    <property type="evidence" value="ECO:0007669"/>
    <property type="project" value="InterPro"/>
</dbReference>
<dbReference type="Proteomes" id="UP001142462">
    <property type="component" value="Unassembled WGS sequence"/>
</dbReference>